<gene>
    <name evidence="7" type="ORF">DLR72_09985</name>
</gene>
<feature type="domain" description="ABC-2 type transporter transmembrane" evidence="6">
    <location>
        <begin position="3"/>
        <end position="212"/>
    </location>
</feature>
<evidence type="ECO:0000256" key="1">
    <source>
        <dbReference type="ARBA" id="ARBA00004141"/>
    </source>
</evidence>
<feature type="transmembrane region" description="Helical" evidence="5">
    <location>
        <begin position="107"/>
        <end position="127"/>
    </location>
</feature>
<sequence length="252" mass="28558">MVFYAIFRLEIKSFLTNLAALFWTFIYPVIMLVLLIFLFDPRNENSLNFYFSSVIGLTMLTIVSMSNFGLAQTICDFRSHNSFLSYVIAPVSYFSISMAIIFSRLVLIVGFSGLFITSSLTILGAGYQFNSEVIFLGFFALIITSVFCFGLAIIVSRYCRNSQTMLAIANIIYVYALMSSNVFIPLSSLPNWSVIFITTSPFYYFNNILLGAFSGENSFYLFTSGGFLFLLGLFLVWFASDRYLFLPVGRIR</sequence>
<evidence type="ECO:0000313" key="7">
    <source>
        <dbReference type="EMBL" id="RBM67062.1"/>
    </source>
</evidence>
<keyword evidence="2 5" id="KW-0812">Transmembrane</keyword>
<keyword evidence="4 5" id="KW-0472">Membrane</keyword>
<evidence type="ECO:0000256" key="4">
    <source>
        <dbReference type="ARBA" id="ARBA00023136"/>
    </source>
</evidence>
<protein>
    <submittedName>
        <fullName evidence="7">ABC transporter permease</fullName>
    </submittedName>
</protein>
<keyword evidence="3 5" id="KW-1133">Transmembrane helix</keyword>
<dbReference type="RefSeq" id="WP_113610660.1">
    <property type="nucleotide sequence ID" value="NZ_CAWQMY010000131.1"/>
</dbReference>
<feature type="transmembrane region" description="Helical" evidence="5">
    <location>
        <begin position="192"/>
        <end position="212"/>
    </location>
</feature>
<dbReference type="PANTHER" id="PTHR43229">
    <property type="entry name" value="NODULATION PROTEIN J"/>
    <property type="match status" value="1"/>
</dbReference>
<dbReference type="PANTHER" id="PTHR43229:SF2">
    <property type="entry name" value="NODULATION PROTEIN J"/>
    <property type="match status" value="1"/>
</dbReference>
<evidence type="ECO:0000313" key="8">
    <source>
        <dbReference type="Proteomes" id="UP000252199"/>
    </source>
</evidence>
<evidence type="ECO:0000259" key="6">
    <source>
        <dbReference type="Pfam" id="PF01061"/>
    </source>
</evidence>
<reference evidence="7 8" key="1">
    <citation type="submission" date="2018-06" db="EMBL/GenBank/DDBJ databases">
        <title>Draft genome sequences of nine Vibrio sp. clinical isolates from across the United States representing the closest known relative of Vibrio cholerae.</title>
        <authorList>
            <person name="Islam M.T."/>
            <person name="Liang K."/>
            <person name="Im M.S."/>
            <person name="Winkjer J."/>
            <person name="Busby S."/>
            <person name="Batra D."/>
            <person name="Rowe L."/>
            <person name="Tarr C.L."/>
            <person name="Boucher Y."/>
        </authorList>
    </citation>
    <scope>NUCLEOTIDE SEQUENCE [LARGE SCALE GENOMIC DNA]</scope>
    <source>
        <strain evidence="7 8">2017V-1110</strain>
    </source>
</reference>
<dbReference type="InterPro" id="IPR013525">
    <property type="entry name" value="ABC2_TM"/>
</dbReference>
<feature type="transmembrane region" description="Helical" evidence="5">
    <location>
        <begin position="20"/>
        <end position="39"/>
    </location>
</feature>
<dbReference type="AlphaFoldDB" id="A0ABD7FVA1"/>
<feature type="transmembrane region" description="Helical" evidence="5">
    <location>
        <begin position="83"/>
        <end position="102"/>
    </location>
</feature>
<feature type="transmembrane region" description="Helical" evidence="5">
    <location>
        <begin position="167"/>
        <end position="186"/>
    </location>
</feature>
<dbReference type="GO" id="GO:0016020">
    <property type="term" value="C:membrane"/>
    <property type="evidence" value="ECO:0007669"/>
    <property type="project" value="UniProtKB-SubCell"/>
</dbReference>
<evidence type="ECO:0000256" key="2">
    <source>
        <dbReference type="ARBA" id="ARBA00022692"/>
    </source>
</evidence>
<evidence type="ECO:0000256" key="3">
    <source>
        <dbReference type="ARBA" id="ARBA00022989"/>
    </source>
</evidence>
<name>A0ABD7FVA1_9VIBR</name>
<dbReference type="EMBL" id="QKKU01000065">
    <property type="protein sequence ID" value="RBM67062.1"/>
    <property type="molecule type" value="Genomic_DNA"/>
</dbReference>
<dbReference type="Proteomes" id="UP000252199">
    <property type="component" value="Unassembled WGS sequence"/>
</dbReference>
<accession>A0ABD7FVA1</accession>
<feature type="transmembrane region" description="Helical" evidence="5">
    <location>
        <begin position="133"/>
        <end position="155"/>
    </location>
</feature>
<evidence type="ECO:0000256" key="5">
    <source>
        <dbReference type="SAM" id="Phobius"/>
    </source>
</evidence>
<feature type="transmembrane region" description="Helical" evidence="5">
    <location>
        <begin position="51"/>
        <end position="71"/>
    </location>
</feature>
<comment type="subcellular location">
    <subcellularLocation>
        <location evidence="1">Membrane</location>
        <topology evidence="1">Multi-pass membrane protein</topology>
    </subcellularLocation>
</comment>
<comment type="caution">
    <text evidence="7">The sequence shown here is derived from an EMBL/GenBank/DDBJ whole genome shotgun (WGS) entry which is preliminary data.</text>
</comment>
<organism evidence="7 8">
    <name type="scientific">Vibrio paracholerae</name>
    <dbReference type="NCBI Taxonomy" id="650003"/>
    <lineage>
        <taxon>Bacteria</taxon>
        <taxon>Pseudomonadati</taxon>
        <taxon>Pseudomonadota</taxon>
        <taxon>Gammaproteobacteria</taxon>
        <taxon>Vibrionales</taxon>
        <taxon>Vibrionaceae</taxon>
        <taxon>Vibrio</taxon>
    </lineage>
</organism>
<proteinExistence type="predicted"/>
<feature type="transmembrane region" description="Helical" evidence="5">
    <location>
        <begin position="219"/>
        <end position="239"/>
    </location>
</feature>
<dbReference type="Pfam" id="PF01061">
    <property type="entry name" value="ABC2_membrane"/>
    <property type="match status" value="1"/>
</dbReference>
<dbReference type="InterPro" id="IPR051784">
    <property type="entry name" value="Nod_factor_ABC_transporter"/>
</dbReference>